<dbReference type="EMBL" id="LGSZ01000028">
    <property type="protein sequence ID" value="KPH81665.1"/>
    <property type="molecule type" value="Genomic_DNA"/>
</dbReference>
<evidence type="ECO:0000313" key="2">
    <source>
        <dbReference type="Proteomes" id="UP000037822"/>
    </source>
</evidence>
<dbReference type="PATRIC" id="fig|1526658.3.peg.2279"/>
<proteinExistence type="predicted"/>
<reference evidence="1 2" key="1">
    <citation type="submission" date="2015-07" db="EMBL/GenBank/DDBJ databases">
        <title>Whole genome sequencing of Bosea vaviloviae isolated from cave pool.</title>
        <authorList>
            <person name="Tan N.E.H."/>
            <person name="Lee Y.P."/>
            <person name="Gan H.M."/>
            <person name="Barton H."/>
            <person name="Savka M.A."/>
        </authorList>
    </citation>
    <scope>NUCLEOTIDE SEQUENCE [LARGE SCALE GENOMIC DNA]</scope>
    <source>
        <strain evidence="1 2">SD260</strain>
    </source>
</reference>
<dbReference type="OrthoDB" id="8240930at2"/>
<keyword evidence="2" id="KW-1185">Reference proteome</keyword>
<comment type="caution">
    <text evidence="1">The sequence shown here is derived from an EMBL/GenBank/DDBJ whole genome shotgun (WGS) entry which is preliminary data.</text>
</comment>
<dbReference type="RefSeq" id="WP_054208505.1">
    <property type="nucleotide sequence ID" value="NZ_LGSZ01000028.1"/>
</dbReference>
<protein>
    <submittedName>
        <fullName evidence="1">Uncharacterized protein</fullName>
    </submittedName>
</protein>
<sequence>MTENVQTAMFEILKRIQADMSSLRTDMNARFEGFEKRFDEMGDLVRKHRRDTAGLLVMAKGAAGQFAEDLAAVEERVRVLEARGL</sequence>
<organism evidence="1 2">
    <name type="scientific">Bosea vaviloviae</name>
    <dbReference type="NCBI Taxonomy" id="1526658"/>
    <lineage>
        <taxon>Bacteria</taxon>
        <taxon>Pseudomonadati</taxon>
        <taxon>Pseudomonadota</taxon>
        <taxon>Alphaproteobacteria</taxon>
        <taxon>Hyphomicrobiales</taxon>
        <taxon>Boseaceae</taxon>
        <taxon>Bosea</taxon>
    </lineage>
</organism>
<dbReference type="Proteomes" id="UP000037822">
    <property type="component" value="Unassembled WGS sequence"/>
</dbReference>
<accession>A0A0N0MC27</accession>
<name>A0A0N0MC27_9HYPH</name>
<dbReference type="AlphaFoldDB" id="A0A0N0MC27"/>
<gene>
    <name evidence="1" type="ORF">AE618_08000</name>
</gene>
<evidence type="ECO:0000313" key="1">
    <source>
        <dbReference type="EMBL" id="KPH81665.1"/>
    </source>
</evidence>